<evidence type="ECO:0000259" key="1">
    <source>
        <dbReference type="Pfam" id="PF13480"/>
    </source>
</evidence>
<dbReference type="EMBL" id="JBHSJJ010000007">
    <property type="protein sequence ID" value="MFC4872898.1"/>
    <property type="molecule type" value="Genomic_DNA"/>
</dbReference>
<organism evidence="2 3">
    <name type="scientific">Negadavirga shengliensis</name>
    <dbReference type="NCBI Taxonomy" id="1389218"/>
    <lineage>
        <taxon>Bacteria</taxon>
        <taxon>Pseudomonadati</taxon>
        <taxon>Bacteroidota</taxon>
        <taxon>Cytophagia</taxon>
        <taxon>Cytophagales</taxon>
        <taxon>Cyclobacteriaceae</taxon>
        <taxon>Negadavirga</taxon>
    </lineage>
</organism>
<feature type="domain" description="BioF2-like acetyltransferase" evidence="1">
    <location>
        <begin position="183"/>
        <end position="322"/>
    </location>
</feature>
<accession>A0ABV9T2E9</accession>
<evidence type="ECO:0000313" key="3">
    <source>
        <dbReference type="Proteomes" id="UP001595818"/>
    </source>
</evidence>
<protein>
    <submittedName>
        <fullName evidence="2">GNAT family N-acetyltransferase</fullName>
    </submittedName>
</protein>
<name>A0ABV9T2E9_9BACT</name>
<reference evidence="3" key="1">
    <citation type="journal article" date="2019" name="Int. J. Syst. Evol. Microbiol.">
        <title>The Global Catalogue of Microorganisms (GCM) 10K type strain sequencing project: providing services to taxonomists for standard genome sequencing and annotation.</title>
        <authorList>
            <consortium name="The Broad Institute Genomics Platform"/>
            <consortium name="The Broad Institute Genome Sequencing Center for Infectious Disease"/>
            <person name="Wu L."/>
            <person name="Ma J."/>
        </authorList>
    </citation>
    <scope>NUCLEOTIDE SEQUENCE [LARGE SCALE GENOMIC DNA]</scope>
    <source>
        <strain evidence="3">CGMCC 4.7466</strain>
    </source>
</reference>
<comment type="caution">
    <text evidence="2">The sequence shown here is derived from an EMBL/GenBank/DDBJ whole genome shotgun (WGS) entry which is preliminary data.</text>
</comment>
<gene>
    <name evidence="2" type="ORF">ACFPFU_14470</name>
</gene>
<dbReference type="Pfam" id="PF13480">
    <property type="entry name" value="Acetyltransf_6"/>
    <property type="match status" value="1"/>
</dbReference>
<proteinExistence type="predicted"/>
<sequence length="549" mass="63530">MENLKIFTGRLALDMCQDSNFISDWEALYLSCPWSTTFQHKAFVTNWYKYNQEEFKPVLIIKYESKALIGILPLAIPYANASSMHLRNNRLRIVGAGGYEAEYQTWLSPDTASGELFIREAIQLLFDHFPDHDMALRFIPSGAPINWVHTANWKHRSILQSIRRPLMEVKDPEFLKLPKKRGFKLKMNRLKRLGNITFKRVTDLNEFIAMVKELTIQFDFRQGAMFNKISYLDRPYKLAFLIALFKEDLLHTTVLLLNDEIISSVIANKTRNWIHLGGINTHTPFYAHHSPGFLHFILLGQQLVSDKMEVFDLTPGGDAYKERMATSSDTVHELLITNYKPYYFKRKLRKSFQELLIKNGKRPQSFDLEIRKKITALKKKIEKIKSTGLIGLINQAPQTYNLFSLAQVDNIIDSKTAIPKLKRNSLEDLLHYPNNLHRWEFLKTSMQKFENGESVITWTENKLLLASIWLTTPTADLLEKFANESLGEDDIVLHDFYLHPSAETNINDFIPALCQVVNKDIDKIKFIGAPEQLATFKTLQKKKKSLSTP</sequence>
<dbReference type="Proteomes" id="UP001595818">
    <property type="component" value="Unassembled WGS sequence"/>
</dbReference>
<dbReference type="RefSeq" id="WP_377065477.1">
    <property type="nucleotide sequence ID" value="NZ_JBHSJJ010000007.1"/>
</dbReference>
<dbReference type="InterPro" id="IPR038740">
    <property type="entry name" value="BioF2-like_GNAT_dom"/>
</dbReference>
<keyword evidence="3" id="KW-1185">Reference proteome</keyword>
<evidence type="ECO:0000313" key="2">
    <source>
        <dbReference type="EMBL" id="MFC4872898.1"/>
    </source>
</evidence>